<keyword evidence="5" id="KW-0677">Repeat</keyword>
<sequence>MSNGREGIFVNGLWVEKEPLKGVPEVDEVGCTSAPLQSISFHFGAACKSYNEDYILCKKENGDPRDCLAEGRKVTRCALDFISKLKENCDESWTKHWQCLDMSNQRFQKCRKEERQLNDCIFDKLGISKNIPDYEPGQTQIHLKENPMYK</sequence>
<dbReference type="eggNOG" id="KOG3458">
    <property type="taxonomic scope" value="Eukaryota"/>
</dbReference>
<dbReference type="GO" id="GO:0005743">
    <property type="term" value="C:mitochondrial inner membrane"/>
    <property type="evidence" value="ECO:0007669"/>
    <property type="project" value="UniProtKB-SubCell"/>
</dbReference>
<keyword evidence="4 9" id="KW-0679">Respiratory chain</keyword>
<gene>
    <name evidence="10" type="ORF">BDEG_26166</name>
</gene>
<evidence type="ECO:0000313" key="11">
    <source>
        <dbReference type="Proteomes" id="UP000077115"/>
    </source>
</evidence>
<keyword evidence="8" id="KW-1015">Disulfide bond</keyword>
<proteinExistence type="inferred from homology"/>
<dbReference type="EMBL" id="DS022308">
    <property type="protein sequence ID" value="OAJ42751.1"/>
    <property type="molecule type" value="Genomic_DNA"/>
</dbReference>
<keyword evidence="7 9" id="KW-0496">Mitochondrion</keyword>
<accession>A0A177WTQ4</accession>
<reference evidence="10 11" key="1">
    <citation type="submission" date="2006-10" db="EMBL/GenBank/DDBJ databases">
        <title>The Genome Sequence of Batrachochytrium dendrobatidis JEL423.</title>
        <authorList>
            <consortium name="The Broad Institute Genome Sequencing Platform"/>
            <person name="Birren B."/>
            <person name="Lander E."/>
            <person name="Galagan J."/>
            <person name="Cuomo C."/>
            <person name="Devon K."/>
            <person name="Jaffe D."/>
            <person name="Butler J."/>
            <person name="Alvarez P."/>
            <person name="Gnerre S."/>
            <person name="Grabherr M."/>
            <person name="Kleber M."/>
            <person name="Mauceli E."/>
            <person name="Brockman W."/>
            <person name="Young S."/>
            <person name="LaButti K."/>
            <person name="Sykes S."/>
            <person name="DeCaprio D."/>
            <person name="Crawford M."/>
            <person name="Koehrsen M."/>
            <person name="Engels R."/>
            <person name="Montgomery P."/>
            <person name="Pearson M."/>
            <person name="Howarth C."/>
            <person name="Larson L."/>
            <person name="White J."/>
            <person name="O'Leary S."/>
            <person name="Kodira C."/>
            <person name="Zeng Q."/>
            <person name="Yandava C."/>
            <person name="Alvarado L."/>
            <person name="Longcore J."/>
            <person name="James T."/>
        </authorList>
    </citation>
    <scope>NUCLEOTIDE SEQUENCE [LARGE SCALE GENOMIC DNA]</scope>
    <source>
        <strain evidence="10 11">JEL423</strain>
    </source>
</reference>
<dbReference type="STRING" id="403673.A0A177WTQ4"/>
<keyword evidence="3 9" id="KW-0813">Transport</keyword>
<dbReference type="VEuPathDB" id="FungiDB:BDEG_26166"/>
<comment type="function">
    <text evidence="1 9">Accessory subunit of the mitochondrial membrane respiratory chain NADH dehydrogenase (Complex I), that is believed not to be involved in catalysis. Complex I functions in the transfer of electrons from NADH to the respiratory chain. The immediate electron acceptor for the enzyme is believed to be ubiquinone.</text>
</comment>
<dbReference type="PANTHER" id="PTHR13344:SF0">
    <property type="entry name" value="NADH DEHYDROGENASE [UBIQUINONE] 1 ALPHA SUBCOMPLEX SUBUNIT 8"/>
    <property type="match status" value="1"/>
</dbReference>
<evidence type="ECO:0000256" key="4">
    <source>
        <dbReference type="ARBA" id="ARBA00022660"/>
    </source>
</evidence>
<reference evidence="10 11" key="2">
    <citation type="submission" date="2016-05" db="EMBL/GenBank/DDBJ databases">
        <title>Lineage-specific infection strategies underlie the spectrum of fungal disease in amphibians.</title>
        <authorList>
            <person name="Cuomo C.A."/>
            <person name="Farrer R.A."/>
            <person name="James T."/>
            <person name="Longcore J."/>
            <person name="Birren B."/>
        </authorList>
    </citation>
    <scope>NUCLEOTIDE SEQUENCE [LARGE SCALE GENOMIC DNA]</scope>
    <source>
        <strain evidence="10 11">JEL423</strain>
    </source>
</reference>
<comment type="similarity">
    <text evidence="2 9">Belongs to the complex I NDUFA8 subunit family.</text>
</comment>
<evidence type="ECO:0000256" key="1">
    <source>
        <dbReference type="ARBA" id="ARBA00003195"/>
    </source>
</evidence>
<evidence type="ECO:0000256" key="3">
    <source>
        <dbReference type="ARBA" id="ARBA00022448"/>
    </source>
</evidence>
<dbReference type="AlphaFoldDB" id="A0A177WTQ4"/>
<evidence type="ECO:0000313" key="10">
    <source>
        <dbReference type="EMBL" id="OAJ42751.1"/>
    </source>
</evidence>
<evidence type="ECO:0000256" key="8">
    <source>
        <dbReference type="ARBA" id="ARBA00023157"/>
    </source>
</evidence>
<comment type="subcellular location">
    <subcellularLocation>
        <location evidence="9">Mitochondrion inner membrane</location>
    </subcellularLocation>
</comment>
<evidence type="ECO:0000256" key="2">
    <source>
        <dbReference type="ARBA" id="ARBA00010705"/>
    </source>
</evidence>
<dbReference type="OrthoDB" id="276296at2759"/>
<evidence type="ECO:0000256" key="5">
    <source>
        <dbReference type="ARBA" id="ARBA00022737"/>
    </source>
</evidence>
<evidence type="ECO:0000256" key="9">
    <source>
        <dbReference type="PIRNR" id="PIRNR017016"/>
    </source>
</evidence>
<dbReference type="PANTHER" id="PTHR13344">
    <property type="entry name" value="NADH-UBIQUINONE OXIDOREDUCTASE"/>
    <property type="match status" value="1"/>
</dbReference>
<evidence type="ECO:0000256" key="6">
    <source>
        <dbReference type="ARBA" id="ARBA00022982"/>
    </source>
</evidence>
<dbReference type="PROSITE" id="PS51808">
    <property type="entry name" value="CHCH"/>
    <property type="match status" value="1"/>
</dbReference>
<dbReference type="PIRSF" id="PIRSF017016">
    <property type="entry name" value="NDUA8"/>
    <property type="match status" value="1"/>
</dbReference>
<dbReference type="Proteomes" id="UP000077115">
    <property type="component" value="Unassembled WGS sequence"/>
</dbReference>
<name>A0A177WTQ4_BATDL</name>
<keyword evidence="6 9" id="KW-0249">Electron transport</keyword>
<keyword evidence="9" id="KW-0472">Membrane</keyword>
<keyword evidence="9" id="KW-0999">Mitochondrion inner membrane</keyword>
<dbReference type="InterPro" id="IPR016680">
    <property type="entry name" value="NDUFA8"/>
</dbReference>
<dbReference type="GO" id="GO:0006120">
    <property type="term" value="P:mitochondrial electron transport, NADH to ubiquinone"/>
    <property type="evidence" value="ECO:0007669"/>
    <property type="project" value="InterPro"/>
</dbReference>
<evidence type="ECO:0000256" key="7">
    <source>
        <dbReference type="ARBA" id="ARBA00023128"/>
    </source>
</evidence>
<organism evidence="10 11">
    <name type="scientific">Batrachochytrium dendrobatidis (strain JEL423)</name>
    <dbReference type="NCBI Taxonomy" id="403673"/>
    <lineage>
        <taxon>Eukaryota</taxon>
        <taxon>Fungi</taxon>
        <taxon>Fungi incertae sedis</taxon>
        <taxon>Chytridiomycota</taxon>
        <taxon>Chytridiomycota incertae sedis</taxon>
        <taxon>Chytridiomycetes</taxon>
        <taxon>Rhizophydiales</taxon>
        <taxon>Rhizophydiales incertae sedis</taxon>
        <taxon>Batrachochytrium</taxon>
    </lineage>
</organism>
<protein>
    <recommendedName>
        <fullName evidence="9">NADH-ubiquinone oxidoreductase</fullName>
    </recommendedName>
</protein>